<protein>
    <submittedName>
        <fullName evidence="8">Uncharacterized protein</fullName>
    </submittedName>
</protein>
<dbReference type="GO" id="GO:0051301">
    <property type="term" value="P:cell division"/>
    <property type="evidence" value="ECO:0007669"/>
    <property type="project" value="UniProtKB-KW"/>
</dbReference>
<dbReference type="InterPro" id="IPR006671">
    <property type="entry name" value="Cyclin_N"/>
</dbReference>
<evidence type="ECO:0000256" key="5">
    <source>
        <dbReference type="RuleBase" id="RU000383"/>
    </source>
</evidence>
<dbReference type="EMBL" id="JAJJMB010016658">
    <property type="protein sequence ID" value="KAI3845593.1"/>
    <property type="molecule type" value="Genomic_DNA"/>
</dbReference>
<feature type="domain" description="Cyclin C-terminal" evidence="7">
    <location>
        <begin position="213"/>
        <end position="330"/>
    </location>
</feature>
<dbReference type="SMART" id="SM01332">
    <property type="entry name" value="Cyclin_C"/>
    <property type="match status" value="1"/>
</dbReference>
<dbReference type="Pfam" id="PF02984">
    <property type="entry name" value="Cyclin_C"/>
    <property type="match status" value="1"/>
</dbReference>
<dbReference type="InterPro" id="IPR013763">
    <property type="entry name" value="Cyclin-like_dom"/>
</dbReference>
<evidence type="ECO:0000256" key="3">
    <source>
        <dbReference type="ARBA" id="ARBA00023127"/>
    </source>
</evidence>
<evidence type="ECO:0000256" key="4">
    <source>
        <dbReference type="ARBA" id="ARBA00023306"/>
    </source>
</evidence>
<dbReference type="FunFam" id="1.10.472.10:FF:000032">
    <property type="entry name" value="G2/mitotic-specific cyclin-1"/>
    <property type="match status" value="1"/>
</dbReference>
<gene>
    <name evidence="8" type="ORF">MKW98_031215</name>
</gene>
<dbReference type="Gene3D" id="1.10.472.10">
    <property type="entry name" value="Cyclin-like"/>
    <property type="match status" value="2"/>
</dbReference>
<organism evidence="8 9">
    <name type="scientific">Papaver atlanticum</name>
    <dbReference type="NCBI Taxonomy" id="357466"/>
    <lineage>
        <taxon>Eukaryota</taxon>
        <taxon>Viridiplantae</taxon>
        <taxon>Streptophyta</taxon>
        <taxon>Embryophyta</taxon>
        <taxon>Tracheophyta</taxon>
        <taxon>Spermatophyta</taxon>
        <taxon>Magnoliopsida</taxon>
        <taxon>Ranunculales</taxon>
        <taxon>Papaveraceae</taxon>
        <taxon>Papaveroideae</taxon>
        <taxon>Papaver</taxon>
    </lineage>
</organism>
<keyword evidence="4" id="KW-0131">Cell cycle</keyword>
<dbReference type="InterPro" id="IPR004367">
    <property type="entry name" value="Cyclin_C-dom"/>
</dbReference>
<dbReference type="InterPro" id="IPR036915">
    <property type="entry name" value="Cyclin-like_sf"/>
</dbReference>
<dbReference type="Pfam" id="PF00134">
    <property type="entry name" value="Cyclin_N"/>
    <property type="match status" value="1"/>
</dbReference>
<dbReference type="SUPFAM" id="SSF47954">
    <property type="entry name" value="Cyclin-like"/>
    <property type="match status" value="2"/>
</dbReference>
<evidence type="ECO:0000259" key="6">
    <source>
        <dbReference type="SMART" id="SM00385"/>
    </source>
</evidence>
<evidence type="ECO:0000313" key="8">
    <source>
        <dbReference type="EMBL" id="KAI3845593.1"/>
    </source>
</evidence>
<dbReference type="GO" id="GO:0016538">
    <property type="term" value="F:cyclin-dependent protein serine/threonine kinase regulator activity"/>
    <property type="evidence" value="ECO:0007669"/>
    <property type="project" value="InterPro"/>
</dbReference>
<name>A0AAD4RZ75_9MAGN</name>
<sequence length="336" mass="38395">MAFFLCCYADDQVIEPIPIDNTGKMITTPYIDISNNFVLKIMNHTTVKRLKSPETKKVQTQTYYSALPAPRSKTVYVPNDSIVDIDAEDTDNPLAAVEYVEDLYKFYKIAESSSQVGGYMDLQKEITENMRMFLVDKLIIVHDRFQLMPETLYLTIHILDRYLATNRVVRKKQLKLIGITAMLIASKYEENVAIKVDELRSILVTLGWTLTVPTTYHLLVRFIKASLADQEMESMVFFLAELGLMQYAMIKYCPSMLAASAVYAAQCTLKKTPQWSKTLEHYTGFSECQLIECAKLLVNFHSEAPEHELRVVYNKYSTCTHNIVALQPPAPQLLIN</sequence>
<proteinExistence type="inferred from homology"/>
<dbReference type="Proteomes" id="UP001202328">
    <property type="component" value="Unassembled WGS sequence"/>
</dbReference>
<dbReference type="FunFam" id="1.10.472.10:FF:000057">
    <property type="entry name" value="Cyclin N-terminal domain containing 2"/>
    <property type="match status" value="1"/>
</dbReference>
<dbReference type="GO" id="GO:0010332">
    <property type="term" value="P:response to gamma radiation"/>
    <property type="evidence" value="ECO:0007669"/>
    <property type="project" value="UniProtKB-ARBA"/>
</dbReference>
<feature type="domain" description="Cyclin-like" evidence="6">
    <location>
        <begin position="136"/>
        <end position="208"/>
    </location>
</feature>
<evidence type="ECO:0000256" key="1">
    <source>
        <dbReference type="ARBA" id="ARBA00006955"/>
    </source>
</evidence>
<feature type="domain" description="Cyclin-like" evidence="6">
    <location>
        <begin position="217"/>
        <end position="299"/>
    </location>
</feature>
<dbReference type="AlphaFoldDB" id="A0AAD4RZ75"/>
<dbReference type="SMART" id="SM00385">
    <property type="entry name" value="CYCLIN"/>
    <property type="match status" value="2"/>
</dbReference>
<dbReference type="PANTHER" id="PTHR10177">
    <property type="entry name" value="CYCLINS"/>
    <property type="match status" value="1"/>
</dbReference>
<dbReference type="PIRSF" id="PIRSF001771">
    <property type="entry name" value="Cyclin_A_B_D_E"/>
    <property type="match status" value="1"/>
</dbReference>
<dbReference type="InterPro" id="IPR039361">
    <property type="entry name" value="Cyclin"/>
</dbReference>
<accession>A0AAD4RZ75</accession>
<keyword evidence="9" id="KW-1185">Reference proteome</keyword>
<evidence type="ECO:0000256" key="2">
    <source>
        <dbReference type="ARBA" id="ARBA00022618"/>
    </source>
</evidence>
<dbReference type="InterPro" id="IPR046965">
    <property type="entry name" value="Cyclin_A/B-like"/>
</dbReference>
<dbReference type="GO" id="GO:0044772">
    <property type="term" value="P:mitotic cell cycle phase transition"/>
    <property type="evidence" value="ECO:0007669"/>
    <property type="project" value="InterPro"/>
</dbReference>
<reference evidence="8" key="1">
    <citation type="submission" date="2022-04" db="EMBL/GenBank/DDBJ databases">
        <title>A functionally conserved STORR gene fusion in Papaver species that diverged 16.8 million years ago.</title>
        <authorList>
            <person name="Catania T."/>
        </authorList>
    </citation>
    <scope>NUCLEOTIDE SEQUENCE</scope>
    <source>
        <strain evidence="8">S-188037</strain>
    </source>
</reference>
<keyword evidence="3 5" id="KW-0195">Cyclin</keyword>
<comment type="caution">
    <text evidence="8">The sequence shown here is derived from an EMBL/GenBank/DDBJ whole genome shotgun (WGS) entry which is preliminary data.</text>
</comment>
<comment type="similarity">
    <text evidence="1">Belongs to the cyclin family. Cyclin AB subfamily.</text>
</comment>
<keyword evidence="2" id="KW-0132">Cell division</keyword>
<evidence type="ECO:0000313" key="9">
    <source>
        <dbReference type="Proteomes" id="UP001202328"/>
    </source>
</evidence>
<evidence type="ECO:0000259" key="7">
    <source>
        <dbReference type="SMART" id="SM01332"/>
    </source>
</evidence>